<name>A0AA37TWD7_9RHOB</name>
<reference evidence="2 3" key="1">
    <citation type="journal article" date="2014" name="Int. J. Syst. Evol. Microbiol.">
        <title>Complete genome sequence of Corynebacterium casei LMG S-19264T (=DSM 44701T), isolated from a smear-ripened cheese.</title>
        <authorList>
            <consortium name="US DOE Joint Genome Institute (JGI-PGF)"/>
            <person name="Walter F."/>
            <person name="Albersmeier A."/>
            <person name="Kalinowski J."/>
            <person name="Ruckert C."/>
        </authorList>
    </citation>
    <scope>NUCLEOTIDE SEQUENCE [LARGE SCALE GENOMIC DNA]</scope>
    <source>
        <strain evidence="2 3">NBRC 111766</strain>
    </source>
</reference>
<feature type="chain" id="PRO_5041235986" description="Polyphosphate kinase" evidence="1">
    <location>
        <begin position="19"/>
        <end position="215"/>
    </location>
</feature>
<dbReference type="InterPro" id="IPR010412">
    <property type="entry name" value="DUF1007"/>
</dbReference>
<sequence length="215" mass="23081">MKTIFLAMALSLAAKAAAAHPHVFIDTGLELIFDDQRRATGLRVTWSYDDLTSLQIITDQGLDADFDGVLTAEENAQLNGFDMHWDAGYPGDTYASMGGMPLPLSGPADWSTDYKDAKITSTHYRSFASPIVISAQPLLVQIYDQTLYVGYYLKLGTVLTNAPGCTARVVLPDLDAARAKLDAAIAALPLDAENAYPELGADFAEAMEVICAAPS</sequence>
<evidence type="ECO:0000256" key="1">
    <source>
        <dbReference type="SAM" id="SignalP"/>
    </source>
</evidence>
<comment type="caution">
    <text evidence="2">The sequence shown here is derived from an EMBL/GenBank/DDBJ whole genome shotgun (WGS) entry which is preliminary data.</text>
</comment>
<gene>
    <name evidence="2" type="ORF">GCM10010873_09060</name>
</gene>
<evidence type="ECO:0000313" key="2">
    <source>
        <dbReference type="EMBL" id="GLS85932.1"/>
    </source>
</evidence>
<organism evidence="2 3">
    <name type="scientific">Cypionkella aquatica</name>
    <dbReference type="NCBI Taxonomy" id="1756042"/>
    <lineage>
        <taxon>Bacteria</taxon>
        <taxon>Pseudomonadati</taxon>
        <taxon>Pseudomonadota</taxon>
        <taxon>Alphaproteobacteria</taxon>
        <taxon>Rhodobacterales</taxon>
        <taxon>Paracoccaceae</taxon>
        <taxon>Cypionkella</taxon>
    </lineage>
</organism>
<dbReference type="RefSeq" id="WP_284324143.1">
    <property type="nucleotide sequence ID" value="NZ_BSPP01000004.1"/>
</dbReference>
<proteinExistence type="predicted"/>
<dbReference type="Pfam" id="PF06226">
    <property type="entry name" value="DUF1007"/>
    <property type="match status" value="1"/>
</dbReference>
<keyword evidence="3" id="KW-1185">Reference proteome</keyword>
<accession>A0AA37TWD7</accession>
<evidence type="ECO:0000313" key="3">
    <source>
        <dbReference type="Proteomes" id="UP001157355"/>
    </source>
</evidence>
<dbReference type="EMBL" id="BSPP01000004">
    <property type="protein sequence ID" value="GLS85932.1"/>
    <property type="molecule type" value="Genomic_DNA"/>
</dbReference>
<protein>
    <recommendedName>
        <fullName evidence="4">Polyphosphate kinase</fullName>
    </recommendedName>
</protein>
<dbReference type="AlphaFoldDB" id="A0AA37TWD7"/>
<dbReference type="Proteomes" id="UP001157355">
    <property type="component" value="Unassembled WGS sequence"/>
</dbReference>
<keyword evidence="1" id="KW-0732">Signal</keyword>
<evidence type="ECO:0008006" key="4">
    <source>
        <dbReference type="Google" id="ProtNLM"/>
    </source>
</evidence>
<feature type="signal peptide" evidence="1">
    <location>
        <begin position="1"/>
        <end position="18"/>
    </location>
</feature>